<feature type="compositionally biased region" description="Basic and acidic residues" evidence="1">
    <location>
        <begin position="31"/>
        <end position="42"/>
    </location>
</feature>
<sequence>MRATRSLGHNTARPRGRGRRGEPFGSCTVEPARRTGQSEEIRLSGTASQEVAKVRKTARFVRRALDLKRADRKRSKGQLERATVGARVGITVTQRRGKGGAPCKSPRTQNVNKTNTTLTK</sequence>
<comment type="caution">
    <text evidence="2">The sequence shown here is derived from an EMBL/GenBank/DDBJ whole genome shotgun (WGS) entry which is preliminary data.</text>
</comment>
<dbReference type="EMBL" id="JANPWB010000002">
    <property type="protein sequence ID" value="KAJ1210215.1"/>
    <property type="molecule type" value="Genomic_DNA"/>
</dbReference>
<feature type="compositionally biased region" description="Polar residues" evidence="1">
    <location>
        <begin position="106"/>
        <end position="120"/>
    </location>
</feature>
<evidence type="ECO:0000256" key="1">
    <source>
        <dbReference type="SAM" id="MobiDB-lite"/>
    </source>
</evidence>
<feature type="region of interest" description="Disordered" evidence="1">
    <location>
        <begin position="94"/>
        <end position="120"/>
    </location>
</feature>
<dbReference type="Proteomes" id="UP001066276">
    <property type="component" value="Chromosome 1_2"/>
</dbReference>
<organism evidence="2 3">
    <name type="scientific">Pleurodeles waltl</name>
    <name type="common">Iberian ribbed newt</name>
    <dbReference type="NCBI Taxonomy" id="8319"/>
    <lineage>
        <taxon>Eukaryota</taxon>
        <taxon>Metazoa</taxon>
        <taxon>Chordata</taxon>
        <taxon>Craniata</taxon>
        <taxon>Vertebrata</taxon>
        <taxon>Euteleostomi</taxon>
        <taxon>Amphibia</taxon>
        <taxon>Batrachia</taxon>
        <taxon>Caudata</taxon>
        <taxon>Salamandroidea</taxon>
        <taxon>Salamandridae</taxon>
        <taxon>Pleurodelinae</taxon>
        <taxon>Pleurodeles</taxon>
    </lineage>
</organism>
<feature type="region of interest" description="Disordered" evidence="1">
    <location>
        <begin position="1"/>
        <end position="43"/>
    </location>
</feature>
<proteinExistence type="predicted"/>
<name>A0AAV7W882_PLEWA</name>
<accession>A0AAV7W882</accession>
<protein>
    <submittedName>
        <fullName evidence="2">Uncharacterized protein</fullName>
    </submittedName>
</protein>
<evidence type="ECO:0000313" key="3">
    <source>
        <dbReference type="Proteomes" id="UP001066276"/>
    </source>
</evidence>
<gene>
    <name evidence="2" type="ORF">NDU88_005583</name>
</gene>
<reference evidence="2" key="1">
    <citation type="journal article" date="2022" name="bioRxiv">
        <title>Sequencing and chromosome-scale assembly of the giantPleurodeles waltlgenome.</title>
        <authorList>
            <person name="Brown T."/>
            <person name="Elewa A."/>
            <person name="Iarovenko S."/>
            <person name="Subramanian E."/>
            <person name="Araus A.J."/>
            <person name="Petzold A."/>
            <person name="Susuki M."/>
            <person name="Suzuki K.-i.T."/>
            <person name="Hayashi T."/>
            <person name="Toyoda A."/>
            <person name="Oliveira C."/>
            <person name="Osipova E."/>
            <person name="Leigh N.D."/>
            <person name="Simon A."/>
            <person name="Yun M.H."/>
        </authorList>
    </citation>
    <scope>NUCLEOTIDE SEQUENCE</scope>
    <source>
        <strain evidence="2">20211129_DDA</strain>
        <tissue evidence="2">Liver</tissue>
    </source>
</reference>
<evidence type="ECO:0000313" key="2">
    <source>
        <dbReference type="EMBL" id="KAJ1210215.1"/>
    </source>
</evidence>
<keyword evidence="3" id="KW-1185">Reference proteome</keyword>
<dbReference type="AlphaFoldDB" id="A0AAV7W882"/>